<dbReference type="EMBL" id="JAACJM010000066">
    <property type="protein sequence ID" value="KAF5352282.1"/>
    <property type="molecule type" value="Genomic_DNA"/>
</dbReference>
<name>A0A8H5D4U9_9AGAR</name>
<evidence type="ECO:0000313" key="2">
    <source>
        <dbReference type="Proteomes" id="UP000559256"/>
    </source>
</evidence>
<dbReference type="PANTHER" id="PTHR32100">
    <property type="entry name" value="OMEGA-6 FATTY ACID DESATURASE, CHLOROPLASTIC"/>
    <property type="match status" value="1"/>
</dbReference>
<dbReference type="OrthoDB" id="1461976at2759"/>
<comment type="caution">
    <text evidence="1">The sequence shown here is derived from an EMBL/GenBank/DDBJ whole genome shotgun (WGS) entry which is preliminary data.</text>
</comment>
<protein>
    <recommendedName>
        <fullName evidence="3">Fatty acid desaturase domain-containing protein</fullName>
    </recommendedName>
</protein>
<keyword evidence="2" id="KW-1185">Reference proteome</keyword>
<organism evidence="1 2">
    <name type="scientific">Tetrapyrgos nigripes</name>
    <dbReference type="NCBI Taxonomy" id="182062"/>
    <lineage>
        <taxon>Eukaryota</taxon>
        <taxon>Fungi</taxon>
        <taxon>Dikarya</taxon>
        <taxon>Basidiomycota</taxon>
        <taxon>Agaricomycotina</taxon>
        <taxon>Agaricomycetes</taxon>
        <taxon>Agaricomycetidae</taxon>
        <taxon>Agaricales</taxon>
        <taxon>Marasmiineae</taxon>
        <taxon>Marasmiaceae</taxon>
        <taxon>Tetrapyrgos</taxon>
    </lineage>
</organism>
<sequence length="174" mass="20164">MGSVFLLLIGPFPILLPFCSLTVANFLLPLPLRSHNDNLPPPHRPHPPHYRQAEWNYQRGAAATVDRPFLGWMGRFFLHDVAHFHVVHHFFPKMPWYNGEAATAHLSTFIGEHYKWDDKPVFKALWDNYNQCQFVEDEGDVLFYRDRKGQAARRPADAYYVKKGSKDSNGVKTD</sequence>
<proteinExistence type="predicted"/>
<gene>
    <name evidence="1" type="ORF">D9758_011973</name>
</gene>
<reference evidence="1 2" key="1">
    <citation type="journal article" date="2020" name="ISME J.">
        <title>Uncovering the hidden diversity of litter-decomposition mechanisms in mushroom-forming fungi.</title>
        <authorList>
            <person name="Floudas D."/>
            <person name="Bentzer J."/>
            <person name="Ahren D."/>
            <person name="Johansson T."/>
            <person name="Persson P."/>
            <person name="Tunlid A."/>
        </authorList>
    </citation>
    <scope>NUCLEOTIDE SEQUENCE [LARGE SCALE GENOMIC DNA]</scope>
    <source>
        <strain evidence="1 2">CBS 291.85</strain>
    </source>
</reference>
<dbReference type="Proteomes" id="UP000559256">
    <property type="component" value="Unassembled WGS sequence"/>
</dbReference>
<dbReference type="InterPro" id="IPR012171">
    <property type="entry name" value="Fatty_acid_desaturase"/>
</dbReference>
<dbReference type="GO" id="GO:0016491">
    <property type="term" value="F:oxidoreductase activity"/>
    <property type="evidence" value="ECO:0007669"/>
    <property type="project" value="InterPro"/>
</dbReference>
<evidence type="ECO:0008006" key="3">
    <source>
        <dbReference type="Google" id="ProtNLM"/>
    </source>
</evidence>
<accession>A0A8H5D4U9</accession>
<dbReference type="AlphaFoldDB" id="A0A8H5D4U9"/>
<evidence type="ECO:0000313" key="1">
    <source>
        <dbReference type="EMBL" id="KAF5352282.1"/>
    </source>
</evidence>